<accession>A0A1Y2C236</accession>
<evidence type="ECO:0000313" key="2">
    <source>
        <dbReference type="EMBL" id="ORY41071.1"/>
    </source>
</evidence>
<dbReference type="AlphaFoldDB" id="A0A1Y2C236"/>
<evidence type="ECO:0000313" key="3">
    <source>
        <dbReference type="Proteomes" id="UP000193642"/>
    </source>
</evidence>
<evidence type="ECO:0000256" key="1">
    <source>
        <dbReference type="SAM" id="SignalP"/>
    </source>
</evidence>
<name>A0A1Y2C236_9FUNG</name>
<dbReference type="OrthoDB" id="10310894at2759"/>
<organism evidence="2 3">
    <name type="scientific">Rhizoclosmatium globosum</name>
    <dbReference type="NCBI Taxonomy" id="329046"/>
    <lineage>
        <taxon>Eukaryota</taxon>
        <taxon>Fungi</taxon>
        <taxon>Fungi incertae sedis</taxon>
        <taxon>Chytridiomycota</taxon>
        <taxon>Chytridiomycota incertae sedis</taxon>
        <taxon>Chytridiomycetes</taxon>
        <taxon>Chytridiales</taxon>
        <taxon>Chytriomycetaceae</taxon>
        <taxon>Rhizoclosmatium</taxon>
    </lineage>
</organism>
<dbReference type="EMBL" id="MCGO01000033">
    <property type="protein sequence ID" value="ORY41071.1"/>
    <property type="molecule type" value="Genomic_DNA"/>
</dbReference>
<evidence type="ECO:0008006" key="4">
    <source>
        <dbReference type="Google" id="ProtNLM"/>
    </source>
</evidence>
<proteinExistence type="predicted"/>
<sequence>MSPITIRLLKAILIFHRFFLLRCKCSLTPLPPQCTTLQTEYKQLQTATGPCLSLNGTCFCTPANWNFILSVNATLNDCGNKLGPNDTRVDYAMKGAASGIHDAADACSRLGYNGLVKPTGFYTTTKISDEGMETTT</sequence>
<dbReference type="Proteomes" id="UP000193642">
    <property type="component" value="Unassembled WGS sequence"/>
</dbReference>
<feature type="non-terminal residue" evidence="2">
    <location>
        <position position="136"/>
    </location>
</feature>
<protein>
    <recommendedName>
        <fullName evidence="4">Extracellular membrane protein CFEM domain-containing protein</fullName>
    </recommendedName>
</protein>
<gene>
    <name evidence="2" type="ORF">BCR33DRAFT_719157</name>
</gene>
<feature type="signal peptide" evidence="1">
    <location>
        <begin position="1"/>
        <end position="23"/>
    </location>
</feature>
<comment type="caution">
    <text evidence="2">The sequence shown here is derived from an EMBL/GenBank/DDBJ whole genome shotgun (WGS) entry which is preliminary data.</text>
</comment>
<keyword evidence="1" id="KW-0732">Signal</keyword>
<reference evidence="2 3" key="1">
    <citation type="submission" date="2016-07" db="EMBL/GenBank/DDBJ databases">
        <title>Pervasive Adenine N6-methylation of Active Genes in Fungi.</title>
        <authorList>
            <consortium name="DOE Joint Genome Institute"/>
            <person name="Mondo S.J."/>
            <person name="Dannebaum R.O."/>
            <person name="Kuo R.C."/>
            <person name="Labutti K."/>
            <person name="Haridas S."/>
            <person name="Kuo A."/>
            <person name="Salamov A."/>
            <person name="Ahrendt S.R."/>
            <person name="Lipzen A."/>
            <person name="Sullivan W."/>
            <person name="Andreopoulos W.B."/>
            <person name="Clum A."/>
            <person name="Lindquist E."/>
            <person name="Daum C."/>
            <person name="Ramamoorthy G.K."/>
            <person name="Gryganskyi A."/>
            <person name="Culley D."/>
            <person name="Magnuson J.K."/>
            <person name="James T.Y."/>
            <person name="O'Malley M.A."/>
            <person name="Stajich J.E."/>
            <person name="Spatafora J.W."/>
            <person name="Visel A."/>
            <person name="Grigoriev I.V."/>
        </authorList>
    </citation>
    <scope>NUCLEOTIDE SEQUENCE [LARGE SCALE GENOMIC DNA]</scope>
    <source>
        <strain evidence="2 3">JEL800</strain>
    </source>
</reference>
<feature type="chain" id="PRO_5010998756" description="Extracellular membrane protein CFEM domain-containing protein" evidence="1">
    <location>
        <begin position="24"/>
        <end position="136"/>
    </location>
</feature>
<keyword evidence="3" id="KW-1185">Reference proteome</keyword>